<evidence type="ECO:0000313" key="2">
    <source>
        <dbReference type="EMBL" id="MBF4765246.1"/>
    </source>
</evidence>
<protein>
    <recommendedName>
        <fullName evidence="4">YncE family protein</fullName>
    </recommendedName>
</protein>
<dbReference type="Proteomes" id="UP000640489">
    <property type="component" value="Unassembled WGS sequence"/>
</dbReference>
<comment type="caution">
    <text evidence="2">The sequence shown here is derived from an EMBL/GenBank/DDBJ whole genome shotgun (WGS) entry which is preliminary data.</text>
</comment>
<reference evidence="2" key="1">
    <citation type="submission" date="2020-11" db="EMBL/GenBank/DDBJ databases">
        <title>Nocardioides sp. nov., isolated from Soil of Cynanchum wilfordii Hemsley rhizosphere.</title>
        <authorList>
            <person name="Lee J.-S."/>
            <person name="Suh M.K."/>
            <person name="Kim J.-S."/>
        </authorList>
    </citation>
    <scope>NUCLEOTIDE SEQUENCE</scope>
    <source>
        <strain evidence="2">KCTC 19275</strain>
    </source>
</reference>
<organism evidence="2 3">
    <name type="scientific">Nocardioides islandensis</name>
    <dbReference type="NCBI Taxonomy" id="433663"/>
    <lineage>
        <taxon>Bacteria</taxon>
        <taxon>Bacillati</taxon>
        <taxon>Actinomycetota</taxon>
        <taxon>Actinomycetes</taxon>
        <taxon>Propionibacteriales</taxon>
        <taxon>Nocardioidaceae</taxon>
        <taxon>Nocardioides</taxon>
    </lineage>
</organism>
<keyword evidence="3" id="KW-1185">Reference proteome</keyword>
<dbReference type="PANTHER" id="PTHR47197:SF3">
    <property type="entry name" value="DIHYDRO-HEME D1 DEHYDROGENASE"/>
    <property type="match status" value="1"/>
</dbReference>
<dbReference type="RefSeq" id="WP_194708435.1">
    <property type="nucleotide sequence ID" value="NZ_JADKPN010000014.1"/>
</dbReference>
<proteinExistence type="predicted"/>
<accession>A0A930VIL0</accession>
<sequence>MGTWAGSTLTIASLVALSVLSGCGDEDSSEPAAGSSPSPKVSSTATEPAEPAFTDLDEVATPFDVYGDWLTAGEGAVWLTNDYGLVRLDPATGEILANVLVPQGPCESTTTGMGFVWTATCGEPGVARIDPASNKVSGHAVLPAGTSLDSEGTIGAGSGSVWIAADGESCVACRVVRIDADTMKVTASVPVRSGARSVRYGYGSVWVVNPEKNLVQQIDPASQHVARTTTTGESPRFFDVGEGAVWTLNQGDGTVTRVDPQSGEATTIEAGVPGGGGDLAVGGGWVWARGGGDPLLVRIDPRDNTVAETYGPPSGSGAVTVGDDAVWVSAHDINRVWRLPLDAIDG</sequence>
<dbReference type="Gene3D" id="2.130.10.10">
    <property type="entry name" value="YVTN repeat-like/Quinoprotein amine dehydrogenase"/>
    <property type="match status" value="1"/>
</dbReference>
<dbReference type="InterPro" id="IPR051200">
    <property type="entry name" value="Host-pathogen_enzymatic-act"/>
</dbReference>
<feature type="region of interest" description="Disordered" evidence="1">
    <location>
        <begin position="26"/>
        <end position="52"/>
    </location>
</feature>
<dbReference type="EMBL" id="JADKPN010000014">
    <property type="protein sequence ID" value="MBF4765246.1"/>
    <property type="molecule type" value="Genomic_DNA"/>
</dbReference>
<dbReference type="InterPro" id="IPR015943">
    <property type="entry name" value="WD40/YVTN_repeat-like_dom_sf"/>
</dbReference>
<dbReference type="PANTHER" id="PTHR47197">
    <property type="entry name" value="PROTEIN NIRF"/>
    <property type="match status" value="1"/>
</dbReference>
<evidence type="ECO:0008006" key="4">
    <source>
        <dbReference type="Google" id="ProtNLM"/>
    </source>
</evidence>
<evidence type="ECO:0000313" key="3">
    <source>
        <dbReference type="Proteomes" id="UP000640489"/>
    </source>
</evidence>
<name>A0A930VIL0_9ACTN</name>
<dbReference type="SUPFAM" id="SSF51004">
    <property type="entry name" value="C-terminal (heme d1) domain of cytochrome cd1-nitrite reductase"/>
    <property type="match status" value="1"/>
</dbReference>
<dbReference type="InterPro" id="IPR011048">
    <property type="entry name" value="Haem_d1_sf"/>
</dbReference>
<dbReference type="AlphaFoldDB" id="A0A930VIL0"/>
<gene>
    <name evidence="2" type="ORF">ISU07_19105</name>
</gene>
<evidence type="ECO:0000256" key="1">
    <source>
        <dbReference type="SAM" id="MobiDB-lite"/>
    </source>
</evidence>